<feature type="domain" description="DUF4159" evidence="1">
    <location>
        <begin position="41"/>
        <end position="231"/>
    </location>
</feature>
<dbReference type="Pfam" id="PF13709">
    <property type="entry name" value="DUF4159"/>
    <property type="match status" value="1"/>
</dbReference>
<sequence>MLLRNSRHPLSVLSLILLFLLLEVQTTKLVAAAPAADDELRVARLQYRGGGDWYNDPSALTNLIRFARQHIPLSLSERYDDVHIGSRDLHRYAFAFLTGHGNFVVNEAEAANVREFVDNGGFLYIDDDWGLDPYVQEFFRVTFPDDEVIELPHSHPIYHQVFSFPDGIPKIHQHTGKPAQAFGIFRNGRLAVLYTYETSLHDGWAYDVHDNPEEAVQASLRMGTNLLMYAFTSSR</sequence>
<keyword evidence="3" id="KW-1185">Reference proteome</keyword>
<dbReference type="Proteomes" id="UP000254808">
    <property type="component" value="Chromosome"/>
</dbReference>
<name>A0A345UJ48_9BACT</name>
<dbReference type="KEGG" id="cprv:CYPRO_1237"/>
<dbReference type="AlphaFoldDB" id="A0A345UJ48"/>
<gene>
    <name evidence="2" type="ORF">CYPRO_1237</name>
</gene>
<dbReference type="InterPro" id="IPR025297">
    <property type="entry name" value="DUF4159"/>
</dbReference>
<evidence type="ECO:0000313" key="3">
    <source>
        <dbReference type="Proteomes" id="UP000254808"/>
    </source>
</evidence>
<evidence type="ECO:0000259" key="1">
    <source>
        <dbReference type="Pfam" id="PF13709"/>
    </source>
</evidence>
<organism evidence="2 3">
    <name type="scientific">Cyclonatronum proteinivorum</name>
    <dbReference type="NCBI Taxonomy" id="1457365"/>
    <lineage>
        <taxon>Bacteria</taxon>
        <taxon>Pseudomonadati</taxon>
        <taxon>Balneolota</taxon>
        <taxon>Balneolia</taxon>
        <taxon>Balneolales</taxon>
        <taxon>Cyclonatronaceae</taxon>
        <taxon>Cyclonatronum</taxon>
    </lineage>
</organism>
<dbReference type="EMBL" id="CP027806">
    <property type="protein sequence ID" value="AXJ00500.1"/>
    <property type="molecule type" value="Genomic_DNA"/>
</dbReference>
<protein>
    <recommendedName>
        <fullName evidence="1">DUF4159 domain-containing protein</fullName>
    </recommendedName>
</protein>
<evidence type="ECO:0000313" key="2">
    <source>
        <dbReference type="EMBL" id="AXJ00500.1"/>
    </source>
</evidence>
<reference evidence="2 3" key="1">
    <citation type="submission" date="2018-03" db="EMBL/GenBank/DDBJ databases">
        <title>Phenotypic and genomic properties of Cyclonatronum proteinivorum gen. nov., sp. nov., a haloalkaliphilic bacteroidete from soda lakes possessing Na+-translocating rhodopsin.</title>
        <authorList>
            <person name="Toshchakov S.V."/>
            <person name="Korzhenkov A."/>
            <person name="Samarov N.I."/>
            <person name="Kublanov I.V."/>
            <person name="Muntyan M.S."/>
            <person name="Sorokin D.Y."/>
        </authorList>
    </citation>
    <scope>NUCLEOTIDE SEQUENCE [LARGE SCALE GENOMIC DNA]</scope>
    <source>
        <strain evidence="2 3">Omega</strain>
    </source>
</reference>
<proteinExistence type="predicted"/>
<accession>A0A345UJ48</accession>
<dbReference type="Gene3D" id="3.40.50.12140">
    <property type="entry name" value="Domain of unknown function DUF4159"/>
    <property type="match status" value="1"/>
</dbReference>